<organism evidence="1">
    <name type="scientific">Arabidopsis thaliana</name>
    <name type="common">Mouse-ear cress</name>
    <dbReference type="NCBI Taxonomy" id="3702"/>
    <lineage>
        <taxon>Eukaryota</taxon>
        <taxon>Viridiplantae</taxon>
        <taxon>Streptophyta</taxon>
        <taxon>Embryophyta</taxon>
        <taxon>Tracheophyta</taxon>
        <taxon>Spermatophyta</taxon>
        <taxon>Magnoliopsida</taxon>
        <taxon>eudicotyledons</taxon>
        <taxon>Gunneridae</taxon>
        <taxon>Pentapetalae</taxon>
        <taxon>rosids</taxon>
        <taxon>malvids</taxon>
        <taxon>Brassicales</taxon>
        <taxon>Brassicaceae</taxon>
        <taxon>Camelineae</taxon>
        <taxon>Arabidopsis</taxon>
    </lineage>
</organism>
<accession>Q8GYC8</accession>
<name>Q8GYC8_ARATH</name>
<sequence length="54" mass="6426">MPRAFKLAPRGKAFFNTFNKRNLIFGEHFFFHISEFQLRSQVEVELVYEDSAKS</sequence>
<reference evidence="1" key="1">
    <citation type="submission" date="2002-11" db="EMBL/GenBank/DDBJ databases">
        <title>Arabidopsis thaliana full-length cDNA.</title>
        <authorList>
            <person name="Seki M."/>
            <person name="Iida K."/>
            <person name="Satou M."/>
            <person name="Sakurai T."/>
            <person name="Akiyama K."/>
            <person name="Ishida J."/>
            <person name="Nakajima M."/>
            <person name="Enju A."/>
            <person name="Kamiya A."/>
            <person name="Narusaka M."/>
            <person name="Carninci P."/>
            <person name="Kawai J."/>
            <person name="Hayashizaki Y."/>
            <person name="Shinozaki K."/>
        </authorList>
    </citation>
    <scope>NUCLEOTIDE SEQUENCE</scope>
</reference>
<evidence type="ECO:0000313" key="1">
    <source>
        <dbReference type="EMBL" id="BAC42371.1"/>
    </source>
</evidence>
<dbReference type="AlphaFoldDB" id="Q8GYC8"/>
<dbReference type="EMBL" id="AK117720">
    <property type="protein sequence ID" value="BAC42371.1"/>
    <property type="molecule type" value="mRNA"/>
</dbReference>
<protein>
    <submittedName>
        <fullName evidence="1">Uncharacterized protein</fullName>
    </submittedName>
</protein>
<proteinExistence type="evidence at transcript level"/>